<dbReference type="EMBL" id="SMSJ01000015">
    <property type="protein sequence ID" value="TDH61998.1"/>
    <property type="molecule type" value="Genomic_DNA"/>
</dbReference>
<organism evidence="1 2">
    <name type="scientific">Dankookia rubra</name>
    <dbReference type="NCBI Taxonomy" id="1442381"/>
    <lineage>
        <taxon>Bacteria</taxon>
        <taxon>Pseudomonadati</taxon>
        <taxon>Pseudomonadota</taxon>
        <taxon>Alphaproteobacteria</taxon>
        <taxon>Acetobacterales</taxon>
        <taxon>Roseomonadaceae</taxon>
        <taxon>Dankookia</taxon>
    </lineage>
</organism>
<dbReference type="Proteomes" id="UP000295096">
    <property type="component" value="Unassembled WGS sequence"/>
</dbReference>
<dbReference type="OrthoDB" id="4537997at2"/>
<sequence length="98" mass="10442">MNAPLSDATSSGDFAFHALCGHVSVAGLQVDEEGWAEVPYVLRALKAEGHILSRFAFERLVATDPARRFVMSADRHRIRVVPPLPAAAITSAGTAAVE</sequence>
<dbReference type="AlphaFoldDB" id="A0A4R5QGX7"/>
<dbReference type="RefSeq" id="WP_133289150.1">
    <property type="nucleotide sequence ID" value="NZ_SMSJ01000015.1"/>
</dbReference>
<reference evidence="1 2" key="1">
    <citation type="journal article" date="2016" name="J. Microbiol.">
        <title>Dankookia rubra gen. nov., sp. nov., an alphaproteobacterium isolated from sediment of a shallow stream.</title>
        <authorList>
            <person name="Kim W.H."/>
            <person name="Kim D.H."/>
            <person name="Kang K."/>
            <person name="Ahn T.Y."/>
        </authorList>
    </citation>
    <scope>NUCLEOTIDE SEQUENCE [LARGE SCALE GENOMIC DNA]</scope>
    <source>
        <strain evidence="1 2">JCM30602</strain>
    </source>
</reference>
<keyword evidence="2" id="KW-1185">Reference proteome</keyword>
<proteinExistence type="predicted"/>
<dbReference type="SUPFAM" id="SSF56399">
    <property type="entry name" value="ADP-ribosylation"/>
    <property type="match status" value="1"/>
</dbReference>
<comment type="caution">
    <text evidence="1">The sequence shown here is derived from an EMBL/GenBank/DDBJ whole genome shotgun (WGS) entry which is preliminary data.</text>
</comment>
<evidence type="ECO:0000313" key="2">
    <source>
        <dbReference type="Proteomes" id="UP000295096"/>
    </source>
</evidence>
<name>A0A4R5QGX7_9PROT</name>
<dbReference type="InterPro" id="IPR042080">
    <property type="entry name" value="RNA_2'-PTrans_N"/>
</dbReference>
<evidence type="ECO:0000313" key="1">
    <source>
        <dbReference type="EMBL" id="TDH61998.1"/>
    </source>
</evidence>
<dbReference type="Gene3D" id="1.10.10.970">
    <property type="entry name" value="RNA 2'-phosphotransferase, Tpt1/KptA family, N-terminal domain"/>
    <property type="match status" value="1"/>
</dbReference>
<gene>
    <name evidence="1" type="ORF">E2C06_13585</name>
</gene>
<protein>
    <submittedName>
        <fullName evidence="1">Uncharacterized protein</fullName>
    </submittedName>
</protein>
<accession>A0A4R5QGX7</accession>